<dbReference type="AlphaFoldDB" id="A0A2T3Y001"/>
<reference evidence="1 2" key="1">
    <citation type="submission" date="2018-03" db="EMBL/GenBank/DDBJ databases">
        <title>Whole genome analyses suggest that Burkholderia sensu lato contains two further novel genera in the rhizoxinica-symbiotica group Mycetohabitans gen. nov., and Trinickia gen. nov.: implications for the evolution of diazotrophy and nodulation in the Burkholderiaceae.</title>
        <authorList>
            <person name="Estrada De Los Santos P."/>
            <person name="Palmer M."/>
            <person name="Chavez-Ramirez B."/>
            <person name="Steenkamp E.T."/>
            <person name="Hirsch A.M."/>
            <person name="Manyaka P."/>
            <person name="Maluk M."/>
            <person name="Lafos M."/>
            <person name="Crook M."/>
            <person name="Gross E."/>
            <person name="Simon M.F."/>
            <person name="Bueno Dos Reis Junior F."/>
            <person name="Poole P.S."/>
            <person name="Venter S.N."/>
            <person name="James E.K."/>
        </authorList>
    </citation>
    <scope>NUCLEOTIDE SEQUENCE [LARGE SCALE GENOMIC DNA]</scope>
    <source>
        <strain evidence="1 2">JPY-366</strain>
    </source>
</reference>
<proteinExistence type="predicted"/>
<dbReference type="Proteomes" id="UP000240638">
    <property type="component" value="Unassembled WGS sequence"/>
</dbReference>
<organism evidence="1 2">
    <name type="scientific">Trinickia symbiotica</name>
    <dbReference type="NCBI Taxonomy" id="863227"/>
    <lineage>
        <taxon>Bacteria</taxon>
        <taxon>Pseudomonadati</taxon>
        <taxon>Pseudomonadota</taxon>
        <taxon>Betaproteobacteria</taxon>
        <taxon>Burkholderiales</taxon>
        <taxon>Burkholderiaceae</taxon>
        <taxon>Trinickia</taxon>
    </lineage>
</organism>
<protein>
    <submittedName>
        <fullName evidence="1">Uncharacterized protein</fullName>
    </submittedName>
</protein>
<evidence type="ECO:0000313" key="1">
    <source>
        <dbReference type="EMBL" id="PTB22068.1"/>
    </source>
</evidence>
<dbReference type="EMBL" id="PYUC01000002">
    <property type="protein sequence ID" value="PTB22068.1"/>
    <property type="molecule type" value="Genomic_DNA"/>
</dbReference>
<evidence type="ECO:0000313" key="2">
    <source>
        <dbReference type="Proteomes" id="UP000240638"/>
    </source>
</evidence>
<sequence length="74" mass="8189">MRARGPFIRWNRTQPARYLRGDCAPADGSGGTLEFRRCSSVSTVLSRRSVRRHNLVSSRAFVAVDKDGVASLLP</sequence>
<name>A0A2T3Y001_9BURK</name>
<comment type="caution">
    <text evidence="1">The sequence shown here is derived from an EMBL/GenBank/DDBJ whole genome shotgun (WGS) entry which is preliminary data.</text>
</comment>
<accession>A0A2T3Y001</accession>
<gene>
    <name evidence="1" type="ORF">C9I57_05565</name>
</gene>